<evidence type="ECO:0000313" key="1">
    <source>
        <dbReference type="EMBL" id="THU81847.1"/>
    </source>
</evidence>
<proteinExistence type="predicted"/>
<organism evidence="1 2">
    <name type="scientific">Dendrothele bispora (strain CBS 962.96)</name>
    <dbReference type="NCBI Taxonomy" id="1314807"/>
    <lineage>
        <taxon>Eukaryota</taxon>
        <taxon>Fungi</taxon>
        <taxon>Dikarya</taxon>
        <taxon>Basidiomycota</taxon>
        <taxon>Agaricomycotina</taxon>
        <taxon>Agaricomycetes</taxon>
        <taxon>Agaricomycetidae</taxon>
        <taxon>Agaricales</taxon>
        <taxon>Agaricales incertae sedis</taxon>
        <taxon>Dendrothele</taxon>
    </lineage>
</organism>
<name>A0A4S8L0F5_DENBC</name>
<reference evidence="1 2" key="1">
    <citation type="journal article" date="2019" name="Nat. Ecol. Evol.">
        <title>Megaphylogeny resolves global patterns of mushroom evolution.</title>
        <authorList>
            <person name="Varga T."/>
            <person name="Krizsan K."/>
            <person name="Foldi C."/>
            <person name="Dima B."/>
            <person name="Sanchez-Garcia M."/>
            <person name="Sanchez-Ramirez S."/>
            <person name="Szollosi G.J."/>
            <person name="Szarkandi J.G."/>
            <person name="Papp V."/>
            <person name="Albert L."/>
            <person name="Andreopoulos W."/>
            <person name="Angelini C."/>
            <person name="Antonin V."/>
            <person name="Barry K.W."/>
            <person name="Bougher N.L."/>
            <person name="Buchanan P."/>
            <person name="Buyck B."/>
            <person name="Bense V."/>
            <person name="Catcheside P."/>
            <person name="Chovatia M."/>
            <person name="Cooper J."/>
            <person name="Damon W."/>
            <person name="Desjardin D."/>
            <person name="Finy P."/>
            <person name="Geml J."/>
            <person name="Haridas S."/>
            <person name="Hughes K."/>
            <person name="Justo A."/>
            <person name="Karasinski D."/>
            <person name="Kautmanova I."/>
            <person name="Kiss B."/>
            <person name="Kocsube S."/>
            <person name="Kotiranta H."/>
            <person name="LaButti K.M."/>
            <person name="Lechner B.E."/>
            <person name="Liimatainen K."/>
            <person name="Lipzen A."/>
            <person name="Lukacs Z."/>
            <person name="Mihaltcheva S."/>
            <person name="Morgado L.N."/>
            <person name="Niskanen T."/>
            <person name="Noordeloos M.E."/>
            <person name="Ohm R.A."/>
            <person name="Ortiz-Santana B."/>
            <person name="Ovrebo C."/>
            <person name="Racz N."/>
            <person name="Riley R."/>
            <person name="Savchenko A."/>
            <person name="Shiryaev A."/>
            <person name="Soop K."/>
            <person name="Spirin V."/>
            <person name="Szebenyi C."/>
            <person name="Tomsovsky M."/>
            <person name="Tulloss R.E."/>
            <person name="Uehling J."/>
            <person name="Grigoriev I.V."/>
            <person name="Vagvolgyi C."/>
            <person name="Papp T."/>
            <person name="Martin F.M."/>
            <person name="Miettinen O."/>
            <person name="Hibbett D.S."/>
            <person name="Nagy L.G."/>
        </authorList>
    </citation>
    <scope>NUCLEOTIDE SEQUENCE [LARGE SCALE GENOMIC DNA]</scope>
    <source>
        <strain evidence="1 2">CBS 962.96</strain>
    </source>
</reference>
<gene>
    <name evidence="1" type="ORF">K435DRAFT_872920</name>
</gene>
<dbReference type="AlphaFoldDB" id="A0A4S8L0F5"/>
<evidence type="ECO:0000313" key="2">
    <source>
        <dbReference type="Proteomes" id="UP000297245"/>
    </source>
</evidence>
<dbReference type="Proteomes" id="UP000297245">
    <property type="component" value="Unassembled WGS sequence"/>
</dbReference>
<sequence length="189" mass="20620">MACCNKQSHHLPTVGGGSTGSEQWAATSITYPLLEGGNWVRAMFCCNKQSHHLHPVEGGNTGSEQWLAATSNLITYLLLEGGKHWVRAMACCRSNLLTYQLLEGNIRSEQWPAATSNLITYKLLEGGTLGQSNSLLQQAISSLTPYWMGEHWVRAMACCNNQSPHLLAVGGGNTRSEQWPAATSNLITY</sequence>
<dbReference type="EMBL" id="ML179776">
    <property type="protein sequence ID" value="THU81847.1"/>
    <property type="molecule type" value="Genomic_DNA"/>
</dbReference>
<accession>A0A4S8L0F5</accession>
<keyword evidence="2" id="KW-1185">Reference proteome</keyword>
<protein>
    <submittedName>
        <fullName evidence="1">Uncharacterized protein</fullName>
    </submittedName>
</protein>